<evidence type="ECO:0000256" key="1">
    <source>
        <dbReference type="SAM" id="Phobius"/>
    </source>
</evidence>
<keyword evidence="3" id="KW-1185">Reference proteome</keyword>
<dbReference type="GO" id="GO:0055085">
    <property type="term" value="P:transmembrane transport"/>
    <property type="evidence" value="ECO:0007669"/>
    <property type="project" value="InterPro"/>
</dbReference>
<dbReference type="EMBL" id="BMQB01000013">
    <property type="protein sequence ID" value="GGK09309.1"/>
    <property type="molecule type" value="Genomic_DNA"/>
</dbReference>
<reference evidence="2" key="1">
    <citation type="journal article" date="2014" name="Int. J. Syst. Evol. Microbiol.">
        <title>Complete genome sequence of Corynebacterium casei LMG S-19264T (=DSM 44701T), isolated from a smear-ripened cheese.</title>
        <authorList>
            <consortium name="US DOE Joint Genome Institute (JGI-PGF)"/>
            <person name="Walter F."/>
            <person name="Albersmeier A."/>
            <person name="Kalinowski J."/>
            <person name="Ruckert C."/>
        </authorList>
    </citation>
    <scope>NUCLEOTIDE SEQUENCE</scope>
    <source>
        <strain evidence="2">JCM 3090</strain>
    </source>
</reference>
<comment type="caution">
    <text evidence="2">The sequence shown here is derived from an EMBL/GenBank/DDBJ whole genome shotgun (WGS) entry which is preliminary data.</text>
</comment>
<evidence type="ECO:0008006" key="4">
    <source>
        <dbReference type="Google" id="ProtNLM"/>
    </source>
</evidence>
<keyword evidence="1" id="KW-1133">Transmembrane helix</keyword>
<evidence type="ECO:0000313" key="3">
    <source>
        <dbReference type="Proteomes" id="UP000649739"/>
    </source>
</evidence>
<evidence type="ECO:0000313" key="2">
    <source>
        <dbReference type="EMBL" id="GGK09309.1"/>
    </source>
</evidence>
<dbReference type="RefSeq" id="WP_229784340.1">
    <property type="nucleotide sequence ID" value="NZ_BMQB01000013.1"/>
</dbReference>
<gene>
    <name evidence="2" type="ORF">GCM10010123_43970</name>
</gene>
<dbReference type="Pfam" id="PF04120">
    <property type="entry name" value="Iron_permease"/>
    <property type="match status" value="1"/>
</dbReference>
<keyword evidence="1" id="KW-0812">Transmembrane</keyword>
<name>A0A8J3BCC8_9ACTN</name>
<keyword evidence="1" id="KW-0472">Membrane</keyword>
<dbReference type="Proteomes" id="UP000649739">
    <property type="component" value="Unassembled WGS sequence"/>
</dbReference>
<organism evidence="2 3">
    <name type="scientific">Pilimelia anulata</name>
    <dbReference type="NCBI Taxonomy" id="53371"/>
    <lineage>
        <taxon>Bacteria</taxon>
        <taxon>Bacillati</taxon>
        <taxon>Actinomycetota</taxon>
        <taxon>Actinomycetes</taxon>
        <taxon>Micromonosporales</taxon>
        <taxon>Micromonosporaceae</taxon>
        <taxon>Pilimelia</taxon>
    </lineage>
</organism>
<sequence length="147" mass="16219">MVARQRDARTVPSGQRDAVMPTAIDGRLSFFDRCATGVSRFASRATFFASCVLLVLVWAPSYFLLGDLDTWQLIINTATTIVTFLLVALLQNTQRRADEAVQHKLNAIADALADLMADRAEVHPRGSLTRDQEELRAAVGLENRESA</sequence>
<protein>
    <recommendedName>
        <fullName evidence="4">Low affinity iron permease family protein</fullName>
    </recommendedName>
</protein>
<reference evidence="2" key="2">
    <citation type="submission" date="2020-09" db="EMBL/GenBank/DDBJ databases">
        <authorList>
            <person name="Sun Q."/>
            <person name="Ohkuma M."/>
        </authorList>
    </citation>
    <scope>NUCLEOTIDE SEQUENCE</scope>
    <source>
        <strain evidence="2">JCM 3090</strain>
    </source>
</reference>
<dbReference type="InterPro" id="IPR007251">
    <property type="entry name" value="Iron_permease_Fet4"/>
</dbReference>
<feature type="transmembrane region" description="Helical" evidence="1">
    <location>
        <begin position="71"/>
        <end position="90"/>
    </location>
</feature>
<accession>A0A8J3BCC8</accession>
<proteinExistence type="predicted"/>
<feature type="transmembrane region" description="Helical" evidence="1">
    <location>
        <begin position="45"/>
        <end position="65"/>
    </location>
</feature>
<dbReference type="AlphaFoldDB" id="A0A8J3BCC8"/>